<comment type="similarity">
    <text evidence="2">Belongs to the auxin efflux carrier (TC 2.A.69) family.</text>
</comment>
<dbReference type="Gene3D" id="1.20.1530.20">
    <property type="match status" value="1"/>
</dbReference>
<evidence type="ECO:0000313" key="10">
    <source>
        <dbReference type="Proteomes" id="UP000192656"/>
    </source>
</evidence>
<keyword evidence="7 8" id="KW-0472">Membrane</keyword>
<reference evidence="9 10" key="1">
    <citation type="submission" date="2017-04" db="EMBL/GenBank/DDBJ databases">
        <authorList>
            <person name="Afonso C.L."/>
            <person name="Miller P.J."/>
            <person name="Scott M.A."/>
            <person name="Spackman E."/>
            <person name="Goraichik I."/>
            <person name="Dimitrov K.M."/>
            <person name="Suarez D.L."/>
            <person name="Swayne D.E."/>
        </authorList>
    </citation>
    <scope>NUCLEOTIDE SEQUENCE [LARGE SCALE GENOMIC DNA]</scope>
    <source>
        <strain evidence="9 10">CGMCC 1.10972</strain>
    </source>
</reference>
<dbReference type="GO" id="GO:0005886">
    <property type="term" value="C:plasma membrane"/>
    <property type="evidence" value="ECO:0007669"/>
    <property type="project" value="UniProtKB-SubCell"/>
</dbReference>
<evidence type="ECO:0000256" key="4">
    <source>
        <dbReference type="ARBA" id="ARBA00022475"/>
    </source>
</evidence>
<keyword evidence="6 8" id="KW-1133">Transmembrane helix</keyword>
<protein>
    <recommendedName>
        <fullName evidence="11">Malonate transporter</fullName>
    </recommendedName>
</protein>
<organism evidence="9 10">
    <name type="scientific">Fulvimarina manganoxydans</name>
    <dbReference type="NCBI Taxonomy" id="937218"/>
    <lineage>
        <taxon>Bacteria</taxon>
        <taxon>Pseudomonadati</taxon>
        <taxon>Pseudomonadota</taxon>
        <taxon>Alphaproteobacteria</taxon>
        <taxon>Hyphomicrobiales</taxon>
        <taxon>Aurantimonadaceae</taxon>
        <taxon>Fulvimarina</taxon>
    </lineage>
</organism>
<feature type="transmembrane region" description="Helical" evidence="8">
    <location>
        <begin position="208"/>
        <end position="230"/>
    </location>
</feature>
<sequence>MAAATDAALPPMLQILGLIAPFFGLIGLGFGAGRIARHPVEGLAWLNIFVIYIALPALFYQLLSKTPVEELTRIGFIAATTLATFVVFAGTVLLGLWRTKGDLASATIQGFAGAYGNIGYMGPGLALAAFGPSAAVPVALIFCFDNTMHFTMAPLLMALSGSSSNNSPFAIMRAVLWRIFTHPFILATIVGVGAALTGLTLPEPVDRFLQLLANAAAPCALFAMGVTLALRPLKRVPVELTWLVPIKLVIHPLVVWLFLGFVSDVDEAWIKSAMLMASLPAATNVFVIAQQYQVWVERATATVLVTTVLSVATVTLLLYLFSTGHLPLSPFG</sequence>
<feature type="transmembrane region" description="Helical" evidence="8">
    <location>
        <begin position="301"/>
        <end position="321"/>
    </location>
</feature>
<keyword evidence="3" id="KW-0813">Transport</keyword>
<keyword evidence="4" id="KW-1003">Cell membrane</keyword>
<feature type="transmembrane region" description="Helical" evidence="8">
    <location>
        <begin position="118"/>
        <end position="141"/>
    </location>
</feature>
<evidence type="ECO:0000256" key="6">
    <source>
        <dbReference type="ARBA" id="ARBA00022989"/>
    </source>
</evidence>
<dbReference type="AlphaFoldDB" id="A0A1W2BQ44"/>
<dbReference type="InterPro" id="IPR038770">
    <property type="entry name" value="Na+/solute_symporter_sf"/>
</dbReference>
<evidence type="ECO:0008006" key="11">
    <source>
        <dbReference type="Google" id="ProtNLM"/>
    </source>
</evidence>
<feature type="transmembrane region" description="Helical" evidence="8">
    <location>
        <begin position="175"/>
        <end position="196"/>
    </location>
</feature>
<accession>A0A1W2BQ44</accession>
<feature type="transmembrane region" description="Helical" evidence="8">
    <location>
        <begin position="147"/>
        <end position="163"/>
    </location>
</feature>
<dbReference type="InterPro" id="IPR004776">
    <property type="entry name" value="Mem_transp_PIN-like"/>
</dbReference>
<dbReference type="Pfam" id="PF03547">
    <property type="entry name" value="Mem_trans"/>
    <property type="match status" value="1"/>
</dbReference>
<proteinExistence type="inferred from homology"/>
<gene>
    <name evidence="9" type="ORF">SAMN06297251_10757</name>
</gene>
<evidence type="ECO:0000256" key="8">
    <source>
        <dbReference type="SAM" id="Phobius"/>
    </source>
</evidence>
<dbReference type="PANTHER" id="PTHR36838">
    <property type="entry name" value="AUXIN EFFLUX CARRIER FAMILY PROTEIN"/>
    <property type="match status" value="1"/>
</dbReference>
<evidence type="ECO:0000256" key="1">
    <source>
        <dbReference type="ARBA" id="ARBA00004651"/>
    </source>
</evidence>
<dbReference type="EMBL" id="FWXR01000007">
    <property type="protein sequence ID" value="SMC75115.1"/>
    <property type="molecule type" value="Genomic_DNA"/>
</dbReference>
<keyword evidence="5 8" id="KW-0812">Transmembrane</keyword>
<keyword evidence="10" id="KW-1185">Reference proteome</keyword>
<feature type="transmembrane region" description="Helical" evidence="8">
    <location>
        <begin position="74"/>
        <end position="97"/>
    </location>
</feature>
<dbReference type="GO" id="GO:0055085">
    <property type="term" value="P:transmembrane transport"/>
    <property type="evidence" value="ECO:0007669"/>
    <property type="project" value="InterPro"/>
</dbReference>
<dbReference type="PANTHER" id="PTHR36838:SF3">
    <property type="entry name" value="TRANSPORTER AUXIN EFFLUX CARRIER EC FAMILY"/>
    <property type="match status" value="1"/>
</dbReference>
<evidence type="ECO:0000256" key="3">
    <source>
        <dbReference type="ARBA" id="ARBA00022448"/>
    </source>
</evidence>
<feature type="transmembrane region" description="Helical" evidence="8">
    <location>
        <begin position="43"/>
        <end position="62"/>
    </location>
</feature>
<evidence type="ECO:0000256" key="5">
    <source>
        <dbReference type="ARBA" id="ARBA00022692"/>
    </source>
</evidence>
<evidence type="ECO:0000256" key="2">
    <source>
        <dbReference type="ARBA" id="ARBA00010145"/>
    </source>
</evidence>
<evidence type="ECO:0000256" key="7">
    <source>
        <dbReference type="ARBA" id="ARBA00023136"/>
    </source>
</evidence>
<dbReference type="STRING" id="937218.SAMN06297251_10757"/>
<evidence type="ECO:0000313" key="9">
    <source>
        <dbReference type="EMBL" id="SMC75115.1"/>
    </source>
</evidence>
<comment type="subcellular location">
    <subcellularLocation>
        <location evidence="1">Cell membrane</location>
        <topology evidence="1">Multi-pass membrane protein</topology>
    </subcellularLocation>
</comment>
<feature type="transmembrane region" description="Helical" evidence="8">
    <location>
        <begin position="268"/>
        <end position="289"/>
    </location>
</feature>
<name>A0A1W2BQ44_9HYPH</name>
<feature type="transmembrane region" description="Helical" evidence="8">
    <location>
        <begin position="12"/>
        <end position="31"/>
    </location>
</feature>
<feature type="transmembrane region" description="Helical" evidence="8">
    <location>
        <begin position="242"/>
        <end position="262"/>
    </location>
</feature>
<dbReference type="Proteomes" id="UP000192656">
    <property type="component" value="Unassembled WGS sequence"/>
</dbReference>